<comment type="cofactor">
    <cofactor evidence="1">
        <name>Zn(2+)</name>
        <dbReference type="ChEBI" id="CHEBI:29105"/>
    </cofactor>
</comment>
<name>A0AAD4KDE7_9EURO</name>
<proteinExistence type="inferred from homology"/>
<dbReference type="GO" id="GO:0016787">
    <property type="term" value="F:hydrolase activity"/>
    <property type="evidence" value="ECO:0007669"/>
    <property type="project" value="UniProtKB-KW"/>
</dbReference>
<evidence type="ECO:0000256" key="1">
    <source>
        <dbReference type="ARBA" id="ARBA00001947"/>
    </source>
</evidence>
<keyword evidence="5" id="KW-0862">Zinc</keyword>
<sequence length="320" mass="36049">MSMPQTKAIQLPPPAENQALAKVFALNGGFLTLPERLFVTDADPTKAVTVPSLCFLVEHKTADTRTERIVFDLGIKRNLTQYADGMRHHIPARQPIITHPDTRASLTDAGLDPEKDIDYVILSHSHWDHVGTPSDYPNSQFIVGSGTLHMYKHGAPYYPSEMFEKEPLPLERTRELPPTSESYSQNTFSARQTEHKWQPLANFPNAIDFFCDGSVYIIDTPGHLPGHLNLLLRVEKDKWIYLGGDCCHDTRILTGERDIALYDDGHGGKRSVHSDLESAKTTLARIKAFLDTFGDSVEWIVAHDLNWATQNQHRFLAPKQ</sequence>
<dbReference type="SUPFAM" id="SSF56281">
    <property type="entry name" value="Metallo-hydrolase/oxidoreductase"/>
    <property type="match status" value="1"/>
</dbReference>
<gene>
    <name evidence="7" type="ORF">BGW36DRAFT_76968</name>
</gene>
<evidence type="ECO:0000256" key="2">
    <source>
        <dbReference type="ARBA" id="ARBA00007749"/>
    </source>
</evidence>
<feature type="domain" description="Metallo-beta-lactamase" evidence="6">
    <location>
        <begin position="51"/>
        <end position="303"/>
    </location>
</feature>
<evidence type="ECO:0000256" key="4">
    <source>
        <dbReference type="ARBA" id="ARBA00022801"/>
    </source>
</evidence>
<dbReference type="InterPro" id="IPR051013">
    <property type="entry name" value="MBL_superfamily_lactonases"/>
</dbReference>
<evidence type="ECO:0000256" key="5">
    <source>
        <dbReference type="ARBA" id="ARBA00022833"/>
    </source>
</evidence>
<dbReference type="Proteomes" id="UP001201262">
    <property type="component" value="Unassembled WGS sequence"/>
</dbReference>
<dbReference type="EMBL" id="JAJTJA010000016">
    <property type="protein sequence ID" value="KAH8689062.1"/>
    <property type="molecule type" value="Genomic_DNA"/>
</dbReference>
<dbReference type="InterPro" id="IPR001279">
    <property type="entry name" value="Metallo-B-lactamas"/>
</dbReference>
<dbReference type="SMART" id="SM00849">
    <property type="entry name" value="Lactamase_B"/>
    <property type="match status" value="1"/>
</dbReference>
<evidence type="ECO:0000259" key="6">
    <source>
        <dbReference type="SMART" id="SM00849"/>
    </source>
</evidence>
<dbReference type="AlphaFoldDB" id="A0AAD4KDE7"/>
<evidence type="ECO:0000313" key="7">
    <source>
        <dbReference type="EMBL" id="KAH8689062.1"/>
    </source>
</evidence>
<dbReference type="CDD" id="cd07730">
    <property type="entry name" value="metallo-hydrolase-like_MBL-fold"/>
    <property type="match status" value="1"/>
</dbReference>
<comment type="caution">
    <text evidence="7">The sequence shown here is derived from an EMBL/GenBank/DDBJ whole genome shotgun (WGS) entry which is preliminary data.</text>
</comment>
<accession>A0AAD4KDE7</accession>
<evidence type="ECO:0000313" key="8">
    <source>
        <dbReference type="Proteomes" id="UP001201262"/>
    </source>
</evidence>
<reference evidence="7" key="1">
    <citation type="submission" date="2021-12" db="EMBL/GenBank/DDBJ databases">
        <title>Convergent genome expansion in fungi linked to evolution of root-endophyte symbiosis.</title>
        <authorList>
            <consortium name="DOE Joint Genome Institute"/>
            <person name="Ke Y.-H."/>
            <person name="Bonito G."/>
            <person name="Liao H.-L."/>
            <person name="Looney B."/>
            <person name="Rojas-Flechas A."/>
            <person name="Nash J."/>
            <person name="Hameed K."/>
            <person name="Schadt C."/>
            <person name="Martin F."/>
            <person name="Crous P.W."/>
            <person name="Miettinen O."/>
            <person name="Magnuson J.K."/>
            <person name="Labbe J."/>
            <person name="Jacobson D."/>
            <person name="Doktycz M.J."/>
            <person name="Veneault-Fourrey C."/>
            <person name="Kuo A."/>
            <person name="Mondo S."/>
            <person name="Calhoun S."/>
            <person name="Riley R."/>
            <person name="Ohm R."/>
            <person name="LaButti K."/>
            <person name="Andreopoulos B."/>
            <person name="Pangilinan J."/>
            <person name="Nolan M."/>
            <person name="Tritt A."/>
            <person name="Clum A."/>
            <person name="Lipzen A."/>
            <person name="Daum C."/>
            <person name="Barry K."/>
            <person name="Grigoriev I.V."/>
            <person name="Vilgalys R."/>
        </authorList>
    </citation>
    <scope>NUCLEOTIDE SEQUENCE</scope>
    <source>
        <strain evidence="7">PMI_201</strain>
    </source>
</reference>
<keyword evidence="3" id="KW-0479">Metal-binding</keyword>
<keyword evidence="4" id="KW-0378">Hydrolase</keyword>
<dbReference type="PANTHER" id="PTHR42978:SF2">
    <property type="entry name" value="102 KBASES UNSTABLE REGION: FROM 1 TO 119443"/>
    <property type="match status" value="1"/>
</dbReference>
<dbReference type="Gene3D" id="3.60.15.10">
    <property type="entry name" value="Ribonuclease Z/Hydroxyacylglutathione hydrolase-like"/>
    <property type="match status" value="1"/>
</dbReference>
<keyword evidence="8" id="KW-1185">Reference proteome</keyword>
<evidence type="ECO:0000256" key="3">
    <source>
        <dbReference type="ARBA" id="ARBA00022723"/>
    </source>
</evidence>
<dbReference type="InterPro" id="IPR036866">
    <property type="entry name" value="RibonucZ/Hydroxyglut_hydro"/>
</dbReference>
<dbReference type="GO" id="GO:0046872">
    <property type="term" value="F:metal ion binding"/>
    <property type="evidence" value="ECO:0007669"/>
    <property type="project" value="UniProtKB-KW"/>
</dbReference>
<comment type="similarity">
    <text evidence="2">Belongs to the metallo-beta-lactamase superfamily.</text>
</comment>
<protein>
    <submittedName>
        <fullName evidence="7">Beta-lactamase-like protein</fullName>
    </submittedName>
</protein>
<dbReference type="PANTHER" id="PTHR42978">
    <property type="entry name" value="QUORUM-QUENCHING LACTONASE YTNP-RELATED-RELATED"/>
    <property type="match status" value="1"/>
</dbReference>
<dbReference type="RefSeq" id="XP_046065488.1">
    <property type="nucleotide sequence ID" value="XM_046222575.1"/>
</dbReference>
<dbReference type="Pfam" id="PF00753">
    <property type="entry name" value="Lactamase_B"/>
    <property type="match status" value="1"/>
</dbReference>
<dbReference type="GeneID" id="70252861"/>
<organism evidence="7 8">
    <name type="scientific">Talaromyces proteolyticus</name>
    <dbReference type="NCBI Taxonomy" id="1131652"/>
    <lineage>
        <taxon>Eukaryota</taxon>
        <taxon>Fungi</taxon>
        <taxon>Dikarya</taxon>
        <taxon>Ascomycota</taxon>
        <taxon>Pezizomycotina</taxon>
        <taxon>Eurotiomycetes</taxon>
        <taxon>Eurotiomycetidae</taxon>
        <taxon>Eurotiales</taxon>
        <taxon>Trichocomaceae</taxon>
        <taxon>Talaromyces</taxon>
        <taxon>Talaromyces sect. Bacilispori</taxon>
    </lineage>
</organism>